<dbReference type="InterPro" id="IPR022024">
    <property type="entry name" value="DUF3602"/>
</dbReference>
<evidence type="ECO:0000313" key="2">
    <source>
        <dbReference type="EMBL" id="MDI1486835.1"/>
    </source>
</evidence>
<reference evidence="2" key="1">
    <citation type="journal article" date="2023" name="Genome Biol. Evol.">
        <title>First Whole Genome Sequence and Flow Cytometry Genome Size Data for the Lichen-Forming Fungus Ramalina farinacea (Ascomycota).</title>
        <authorList>
            <person name="Llewellyn T."/>
            <person name="Mian S."/>
            <person name="Hill R."/>
            <person name="Leitch I.J."/>
            <person name="Gaya E."/>
        </authorList>
    </citation>
    <scope>NUCLEOTIDE SEQUENCE</scope>
    <source>
        <strain evidence="2">LIQ254RAFAR</strain>
    </source>
</reference>
<accession>A0AA43QHW4</accession>
<proteinExistence type="predicted"/>
<sequence length="169" mass="18471">MTPQQRNLQLCDRCFVNEFAMEYRKVGRGGAGNYYSQQDIQEASHQLSEQRDVEAQKHDDPNASLEDTTEPQYASSGRGGAGNVTEKAKVIASTKETMDTTPALQETNPASEGHWGRGGAGNYRASVSGPSKPAEREMVDWKRGDLELGLQAPEQAHLGSEKLSTDTLE</sequence>
<name>A0AA43QHW4_9LECA</name>
<keyword evidence="3" id="KW-1185">Reference proteome</keyword>
<feature type="region of interest" description="Disordered" evidence="1">
    <location>
        <begin position="41"/>
        <end position="169"/>
    </location>
</feature>
<evidence type="ECO:0000256" key="1">
    <source>
        <dbReference type="SAM" id="MobiDB-lite"/>
    </source>
</evidence>
<dbReference type="EMBL" id="JAPUFD010000004">
    <property type="protein sequence ID" value="MDI1486835.1"/>
    <property type="molecule type" value="Genomic_DNA"/>
</dbReference>
<comment type="caution">
    <text evidence="2">The sequence shown here is derived from an EMBL/GenBank/DDBJ whole genome shotgun (WGS) entry which is preliminary data.</text>
</comment>
<feature type="compositionally biased region" description="Basic and acidic residues" evidence="1">
    <location>
        <begin position="48"/>
        <end position="61"/>
    </location>
</feature>
<dbReference type="Pfam" id="PF12223">
    <property type="entry name" value="DUF3602"/>
    <property type="match status" value="1"/>
</dbReference>
<dbReference type="InterPro" id="IPR053203">
    <property type="entry name" value="Cisplatin_resist-associated"/>
</dbReference>
<evidence type="ECO:0000313" key="3">
    <source>
        <dbReference type="Proteomes" id="UP001161017"/>
    </source>
</evidence>
<feature type="compositionally biased region" description="Basic and acidic residues" evidence="1">
    <location>
        <begin position="159"/>
        <end position="169"/>
    </location>
</feature>
<organism evidence="2 3">
    <name type="scientific">Ramalina farinacea</name>
    <dbReference type="NCBI Taxonomy" id="258253"/>
    <lineage>
        <taxon>Eukaryota</taxon>
        <taxon>Fungi</taxon>
        <taxon>Dikarya</taxon>
        <taxon>Ascomycota</taxon>
        <taxon>Pezizomycotina</taxon>
        <taxon>Lecanoromycetes</taxon>
        <taxon>OSLEUM clade</taxon>
        <taxon>Lecanoromycetidae</taxon>
        <taxon>Lecanorales</taxon>
        <taxon>Lecanorineae</taxon>
        <taxon>Ramalinaceae</taxon>
        <taxon>Ramalina</taxon>
    </lineage>
</organism>
<gene>
    <name evidence="2" type="ORF">OHK93_006097</name>
</gene>
<dbReference type="PANTHER" id="PTHR34693:SF1">
    <property type="entry name" value="PROTEIN PAR32"/>
    <property type="match status" value="1"/>
</dbReference>
<dbReference type="PANTHER" id="PTHR34693">
    <property type="entry name" value="PROTEIN PAR32"/>
    <property type="match status" value="1"/>
</dbReference>
<protein>
    <submittedName>
        <fullName evidence="2">Uncharacterized protein</fullName>
    </submittedName>
</protein>
<dbReference type="Proteomes" id="UP001161017">
    <property type="component" value="Unassembled WGS sequence"/>
</dbReference>
<dbReference type="AlphaFoldDB" id="A0AA43QHW4"/>
<feature type="compositionally biased region" description="Polar residues" evidence="1">
    <location>
        <begin position="99"/>
        <end position="110"/>
    </location>
</feature>
<feature type="compositionally biased region" description="Basic and acidic residues" evidence="1">
    <location>
        <begin position="133"/>
        <end position="146"/>
    </location>
</feature>